<organism evidence="5 6">
    <name type="scientific">Cellulomonas carbonis T26</name>
    <dbReference type="NCBI Taxonomy" id="947969"/>
    <lineage>
        <taxon>Bacteria</taxon>
        <taxon>Bacillati</taxon>
        <taxon>Actinomycetota</taxon>
        <taxon>Actinomycetes</taxon>
        <taxon>Micrococcales</taxon>
        <taxon>Cellulomonadaceae</taxon>
        <taxon>Cellulomonas</taxon>
    </lineage>
</organism>
<dbReference type="CDD" id="cd03801">
    <property type="entry name" value="GT4_PimA-like"/>
    <property type="match status" value="1"/>
</dbReference>
<dbReference type="Proteomes" id="UP000029839">
    <property type="component" value="Unassembled WGS sequence"/>
</dbReference>
<dbReference type="InterPro" id="IPR006342">
    <property type="entry name" value="FkbM_mtfrase"/>
</dbReference>
<dbReference type="InterPro" id="IPR055259">
    <property type="entry name" value="YkvP/CgeB_Glyco_trans-like"/>
</dbReference>
<sequence>MAGNVERGVTAGGRHARAGPEGMSVTRGDRGRRTSAEQGRDRGSAPDPTSAARVDERVLPDDAVTISVDGARYVMVLPAKETDHIQRTIATTGSPYEHTMLADMATRLTAGDVVVDVGANIGNHSMYLAAVVGCVVEAFEPDAALTSALKKSVQLSDLAGSVRVHTVALGSAAGRGTIVTPDPANIGGQHVDVGSGDVEVVRLDDADVARPVRAVKIDVEGMELEVLRGAAATIEADRPLVYVECAGEAGFGELAEWLDARGYVYWDTFNATPTHVFLPSERTTPEHVSRRLLLKSARDAFRATEAINALRARLGDANLKYRAATQAHERLREDRDALRLREAELRAVVESLEERIDALGEELRKAQDDAGALERRRIAAEERLDAALAAGSATQADLTAAREQIVALASRAEVAEVTSAAREAEIHDAKREVERQRRRHTSLQSKVSEARLQLRAETARVMELREAVAAAERELDAERRVASEAAGEARALRHAVESAHAQVAGAAERLAVEELEARTHASSARSAWAEAGELASALTTHRAAADAREAELVARLQELERDVADAGSRERRLEAEVLEARIAVETAKRHEDAARAEVRRIRQSVTFRAGRELRRARTSPAAALALPTTLRRLAREAEVSEVTSAGTPAELQAGAALADPSAHDARGVLATDAHASDGRGGADVTSSTLTADGRHSAELAASATGPAAEDPPTVRRGLRVAAIVDEFTGLSLEPECDLVHLTPDDWRTRLEEQRPDLLFVESAWRGKDGSWHNTVGQFPSALRDIVEWCSARGVPTAFWNKEDPVHFSTFLTTARAFDHVFTTDLDCIGRYKAALGHDRVHLLPFAAQPRTHNPLEEMPRQDAISFAGSYYRRYPERTRDLDSFLEHLPGFRPVEIFDRNFGSDDPNYSFPEAYQRYVVGTLPPEEIARAYKGYRYAINLNSVKQSQTMFARRVFELLASNTVTVSNFSRGLRLLFGDLVVTTDSGREAVRRLSEIAESPERLDRLRLLALRSVMSQHTYADRLAYVAAKLKATPVPGALPVVTFVGHARTQDEVDALVTAAQRQEGLRHRIVLVVDAGLERPVIPGATVVRADAAHDVVVGDIADDGLVGVLHPDDYYGPHYAFDLVLATRYCDADVLGKRTRYAACDAEGDAAADQVMLLDVGAEYRRVGRLPLRASLVRVTALSSMTLGALCEAADRDDVHAAGLDQVSLDRFSYCRGGASSGTVREAEADDGTCWTGLPLGELNTYAEAAPPVPMPGEGLPSLDADRLAELFHASQRPALRPERTTEGWALRSELEDGQHDYIYSQDLVPVGDLWPGPDAEAYLDTTPGLRVQVVFLFFDADSQRLGTFFAVSQQNASAAVPEGTVAVKIGFRALGPGTTTVRQLVLGRVSTEANQIAATSRDLVLTNHYPSYDNLYRNGFVHSRVRAYRERGVKTSVFRLRPGAVLTYSEFEGVDVASGSQDALRKVLSGAAHRSVMVHFLEPAMWEVLAEVDPAVRVVVWIHGAEVQPWWRRSYNYTDDAELEVAKVASDARLRFWREVFMTAPPNVHFVFVSRYFADEVMDDVGIQLDRDRYSIIHNPIDIDIFTYVPKPREQRMRILSIRPFASAKYANDLTVKAVQELRGEDWFQELEFRIIGDGALFDETLAPVADLPNVCIERRFLTQSEIADLHKEYGVFIVPTRMDAQGVSRDEAMASGLVPITNAVAAIPEFVDEQCGFLAEADDHRGLASAIRTLRSDPAAFDRLSRNAADRVRRQSSTGLVIERELSLILEEGSVSDG</sequence>
<evidence type="ECO:0000259" key="3">
    <source>
        <dbReference type="Pfam" id="PF05050"/>
    </source>
</evidence>
<feature type="coiled-coil region" evidence="1">
    <location>
        <begin position="314"/>
        <end position="390"/>
    </location>
</feature>
<evidence type="ECO:0000313" key="5">
    <source>
        <dbReference type="EMBL" id="KGM11447.1"/>
    </source>
</evidence>
<name>A0A0A0BUS0_9CELL</name>
<dbReference type="Pfam" id="PF13524">
    <property type="entry name" value="Glyco_trans_1_2"/>
    <property type="match status" value="1"/>
</dbReference>
<evidence type="ECO:0000313" key="6">
    <source>
        <dbReference type="Proteomes" id="UP000029839"/>
    </source>
</evidence>
<protein>
    <submittedName>
        <fullName evidence="5">Methyltransferase type 12</fullName>
    </submittedName>
</protein>
<accession>A0A0A0BUS0</accession>
<dbReference type="Pfam" id="PF13692">
    <property type="entry name" value="Glyco_trans_1_4"/>
    <property type="match status" value="1"/>
</dbReference>
<dbReference type="Gene3D" id="3.40.50.2000">
    <property type="entry name" value="Glycogen Phosphorylase B"/>
    <property type="match status" value="2"/>
</dbReference>
<feature type="domain" description="Spore protein YkvP/CgeB glycosyl transferase-like" evidence="4">
    <location>
        <begin position="911"/>
        <end position="1027"/>
    </location>
</feature>
<dbReference type="Pfam" id="PF05050">
    <property type="entry name" value="Methyltransf_21"/>
    <property type="match status" value="1"/>
</dbReference>
<dbReference type="NCBIfam" id="TIGR01444">
    <property type="entry name" value="fkbM_fam"/>
    <property type="match status" value="1"/>
</dbReference>
<evidence type="ECO:0000256" key="1">
    <source>
        <dbReference type="SAM" id="Coils"/>
    </source>
</evidence>
<feature type="domain" description="Methyltransferase FkbM" evidence="3">
    <location>
        <begin position="116"/>
        <end position="265"/>
    </location>
</feature>
<comment type="caution">
    <text evidence="5">The sequence shown here is derived from an EMBL/GenBank/DDBJ whole genome shotgun (WGS) entry which is preliminary data.</text>
</comment>
<evidence type="ECO:0000256" key="2">
    <source>
        <dbReference type="SAM" id="MobiDB-lite"/>
    </source>
</evidence>
<reference evidence="5 6" key="2">
    <citation type="journal article" date="2015" name="Stand. Genomic Sci.">
        <title>Draft genome sequence of Cellulomonas carbonis T26(T) and comparative analysis of six Cellulomonas genomes.</title>
        <authorList>
            <person name="Zhuang W."/>
            <person name="Zhang S."/>
            <person name="Xia X."/>
            <person name="Wang G."/>
        </authorList>
    </citation>
    <scope>NUCLEOTIDE SEQUENCE [LARGE SCALE GENOMIC DNA]</scope>
    <source>
        <strain evidence="5 6">T26</strain>
    </source>
</reference>
<reference evidence="5 6" key="1">
    <citation type="submission" date="2013-08" db="EMBL/GenBank/DDBJ databases">
        <title>Genome sequencing of Cellulomonas carbonis T26.</title>
        <authorList>
            <person name="Chen F."/>
            <person name="Li Y."/>
            <person name="Wang G."/>
        </authorList>
    </citation>
    <scope>NUCLEOTIDE SEQUENCE [LARGE SCALE GENOMIC DNA]</scope>
    <source>
        <strain evidence="5 6">T26</strain>
    </source>
</reference>
<dbReference type="EMBL" id="AXCY01000021">
    <property type="protein sequence ID" value="KGM11447.1"/>
    <property type="molecule type" value="Genomic_DNA"/>
</dbReference>
<dbReference type="GO" id="GO:0032259">
    <property type="term" value="P:methylation"/>
    <property type="evidence" value="ECO:0007669"/>
    <property type="project" value="UniProtKB-KW"/>
</dbReference>
<keyword evidence="5" id="KW-0489">Methyltransferase</keyword>
<dbReference type="InterPro" id="IPR052514">
    <property type="entry name" value="SAM-dependent_MTase"/>
</dbReference>
<dbReference type="PANTHER" id="PTHR34203">
    <property type="entry name" value="METHYLTRANSFERASE, FKBM FAMILY PROTEIN"/>
    <property type="match status" value="1"/>
</dbReference>
<keyword evidence="6" id="KW-1185">Reference proteome</keyword>
<dbReference type="PANTHER" id="PTHR34203:SF15">
    <property type="entry name" value="SLL1173 PROTEIN"/>
    <property type="match status" value="1"/>
</dbReference>
<keyword evidence="5" id="KW-0808">Transferase</keyword>
<gene>
    <name evidence="5" type="ORF">N868_08925</name>
</gene>
<dbReference type="SUPFAM" id="SSF53335">
    <property type="entry name" value="S-adenosyl-L-methionine-dependent methyltransferases"/>
    <property type="match status" value="1"/>
</dbReference>
<dbReference type="InterPro" id="IPR029063">
    <property type="entry name" value="SAM-dependent_MTases_sf"/>
</dbReference>
<dbReference type="Gene3D" id="3.40.50.150">
    <property type="entry name" value="Vaccinia Virus protein VP39"/>
    <property type="match status" value="1"/>
</dbReference>
<feature type="region of interest" description="Disordered" evidence="2">
    <location>
        <begin position="1"/>
        <end position="56"/>
    </location>
</feature>
<feature type="region of interest" description="Disordered" evidence="2">
    <location>
        <begin position="428"/>
        <end position="447"/>
    </location>
</feature>
<dbReference type="GO" id="GO:0008168">
    <property type="term" value="F:methyltransferase activity"/>
    <property type="evidence" value="ECO:0007669"/>
    <property type="project" value="UniProtKB-KW"/>
</dbReference>
<dbReference type="SUPFAM" id="SSF53756">
    <property type="entry name" value="UDP-Glycosyltransferase/glycogen phosphorylase"/>
    <property type="match status" value="1"/>
</dbReference>
<evidence type="ECO:0000259" key="4">
    <source>
        <dbReference type="Pfam" id="PF13524"/>
    </source>
</evidence>
<feature type="compositionally biased region" description="Basic and acidic residues" evidence="2">
    <location>
        <begin position="27"/>
        <end position="44"/>
    </location>
</feature>
<keyword evidence="1" id="KW-0175">Coiled coil</keyword>
<proteinExistence type="predicted"/>
<feature type="coiled-coil region" evidence="1">
    <location>
        <begin position="542"/>
        <end position="576"/>
    </location>
</feature>